<dbReference type="EMBL" id="QVMU01000003">
    <property type="protein sequence ID" value="RJX73760.1"/>
    <property type="molecule type" value="Genomic_DNA"/>
</dbReference>
<dbReference type="AlphaFoldDB" id="A0A3A6QLL0"/>
<dbReference type="Pfam" id="PF09413">
    <property type="entry name" value="DUF2007"/>
    <property type="match status" value="1"/>
</dbReference>
<evidence type="ECO:0000259" key="1">
    <source>
        <dbReference type="Pfam" id="PF09413"/>
    </source>
</evidence>
<keyword evidence="4" id="KW-1185">Reference proteome</keyword>
<feature type="domain" description="DUF2007" evidence="1">
    <location>
        <begin position="2"/>
        <end position="68"/>
    </location>
</feature>
<dbReference type="RefSeq" id="WP_120029999.1">
    <property type="nucleotide sequence ID" value="NZ_QVMU01000003.1"/>
</dbReference>
<protein>
    <submittedName>
        <fullName evidence="3">DUF2007 domain-containing protein</fullName>
    </submittedName>
</protein>
<feature type="domain" description="DUF7577" evidence="2">
    <location>
        <begin position="77"/>
        <end position="99"/>
    </location>
</feature>
<dbReference type="Pfam" id="PF24463">
    <property type="entry name" value="DUF7577"/>
    <property type="match status" value="1"/>
</dbReference>
<evidence type="ECO:0000313" key="4">
    <source>
        <dbReference type="Proteomes" id="UP000273252"/>
    </source>
</evidence>
<evidence type="ECO:0000313" key="3">
    <source>
        <dbReference type="EMBL" id="RJX73760.1"/>
    </source>
</evidence>
<comment type="caution">
    <text evidence="3">The sequence shown here is derived from an EMBL/GenBank/DDBJ whole genome shotgun (WGS) entry which is preliminary data.</text>
</comment>
<proteinExistence type="predicted"/>
<dbReference type="InterPro" id="IPR018551">
    <property type="entry name" value="DUF2007"/>
</dbReference>
<accession>A0A3A6QLL0</accession>
<reference evidence="3 4" key="1">
    <citation type="submission" date="2018-08" db="EMBL/GenBank/DDBJ databases">
        <title>Vibrio isolated from the Eastern China Marginal Seas.</title>
        <authorList>
            <person name="Li Y."/>
        </authorList>
    </citation>
    <scope>NUCLEOTIDE SEQUENCE [LARGE SCALE GENOMIC DNA]</scope>
    <source>
        <strain evidence="3 4">BEI233</strain>
    </source>
</reference>
<gene>
    <name evidence="3" type="ORF">DZ860_05925</name>
</gene>
<evidence type="ECO:0000259" key="2">
    <source>
        <dbReference type="Pfam" id="PF24463"/>
    </source>
</evidence>
<organism evidence="3 4">
    <name type="scientific">Vibrio sinensis</name>
    <dbReference type="NCBI Taxonomy" id="2302434"/>
    <lineage>
        <taxon>Bacteria</taxon>
        <taxon>Pseudomonadati</taxon>
        <taxon>Pseudomonadota</taxon>
        <taxon>Gammaproteobacteria</taxon>
        <taxon>Vibrionales</taxon>
        <taxon>Vibrionaceae</taxon>
        <taxon>Vibrio</taxon>
    </lineage>
</organism>
<dbReference type="OrthoDB" id="9814654at2"/>
<dbReference type="InterPro" id="IPR055999">
    <property type="entry name" value="DUF7577"/>
</dbReference>
<name>A0A3A6QLL0_9VIBR</name>
<dbReference type="Proteomes" id="UP000273252">
    <property type="component" value="Unassembled WGS sequence"/>
</dbReference>
<sequence length="101" mass="11504">MKIYSAANPPEAHIVCELLKSHQIDCEVRGEGLFGLQGELPFGEDSEPYVWLYNQSKQYEALNLIKEFTFPIQSGKEWVCQQCGETIEPQFALCWQCGTQS</sequence>